<name>D5A7X3_PICSI</name>
<evidence type="ECO:0000313" key="1">
    <source>
        <dbReference type="EMBL" id="ADE75642.1"/>
    </source>
</evidence>
<dbReference type="EMBL" id="BT122253">
    <property type="protein sequence ID" value="ADE75642.1"/>
    <property type="molecule type" value="mRNA"/>
</dbReference>
<accession>D5A7X3</accession>
<sequence>MSLVQIGAGLVIGGAGVVLYSIRPREPVFGVLSIHLKGFKLRFNTDSLIPVAVIDVELSISIKVTNPNVAPIEYSNSTMCIYYRDSLLGQAQASLHPFSF</sequence>
<dbReference type="AlphaFoldDB" id="D5A7X3"/>
<reference evidence="1" key="1">
    <citation type="submission" date="2010-04" db="EMBL/GenBank/DDBJ databases">
        <authorList>
            <person name="Reid K.E."/>
            <person name="Liao N."/>
            <person name="Chan S."/>
            <person name="Docking R."/>
            <person name="Taylor G."/>
            <person name="Moore R."/>
            <person name="Mayo M."/>
            <person name="Munro S."/>
            <person name="King J."/>
            <person name="Yanchuk A."/>
            <person name="Holt R."/>
            <person name="Jones S."/>
            <person name="Marra M."/>
            <person name="Ritland C.E."/>
            <person name="Ritland K."/>
            <person name="Bohlmann J."/>
        </authorList>
    </citation>
    <scope>NUCLEOTIDE SEQUENCE</scope>
    <source>
        <tissue evidence="1">Buds collected with no treatment. Collection October 2007</tissue>
    </source>
</reference>
<proteinExistence type="evidence at transcript level"/>
<evidence type="ECO:0008006" key="2">
    <source>
        <dbReference type="Google" id="ProtNLM"/>
    </source>
</evidence>
<protein>
    <recommendedName>
        <fullName evidence="2">Late embryogenesis abundant protein LEA-2 subgroup domain-containing protein</fullName>
    </recommendedName>
</protein>
<organism evidence="1">
    <name type="scientific">Picea sitchensis</name>
    <name type="common">Sitka spruce</name>
    <name type="synonym">Pinus sitchensis</name>
    <dbReference type="NCBI Taxonomy" id="3332"/>
    <lineage>
        <taxon>Eukaryota</taxon>
        <taxon>Viridiplantae</taxon>
        <taxon>Streptophyta</taxon>
        <taxon>Embryophyta</taxon>
        <taxon>Tracheophyta</taxon>
        <taxon>Spermatophyta</taxon>
        <taxon>Pinopsida</taxon>
        <taxon>Pinidae</taxon>
        <taxon>Conifers I</taxon>
        <taxon>Pinales</taxon>
        <taxon>Pinaceae</taxon>
        <taxon>Picea</taxon>
    </lineage>
</organism>